<feature type="domain" description="HAMP" evidence="16">
    <location>
        <begin position="328"/>
        <end position="380"/>
    </location>
</feature>
<dbReference type="Gene3D" id="6.10.340.10">
    <property type="match status" value="1"/>
</dbReference>
<evidence type="ECO:0000313" key="18">
    <source>
        <dbReference type="Proteomes" id="UP001161691"/>
    </source>
</evidence>
<feature type="domain" description="Histidine kinase" evidence="15">
    <location>
        <begin position="490"/>
        <end position="599"/>
    </location>
</feature>
<feature type="transmembrane region" description="Helical" evidence="14">
    <location>
        <begin position="15"/>
        <end position="34"/>
    </location>
</feature>
<evidence type="ECO:0000256" key="11">
    <source>
        <dbReference type="ARBA" id="ARBA00022989"/>
    </source>
</evidence>
<evidence type="ECO:0000256" key="7">
    <source>
        <dbReference type="ARBA" id="ARBA00022692"/>
    </source>
</evidence>
<dbReference type="GO" id="GO:0016301">
    <property type="term" value="F:kinase activity"/>
    <property type="evidence" value="ECO:0007669"/>
    <property type="project" value="UniProtKB-KW"/>
</dbReference>
<dbReference type="PANTHER" id="PTHR34220">
    <property type="entry name" value="SENSOR HISTIDINE KINASE YPDA"/>
    <property type="match status" value="1"/>
</dbReference>
<comment type="caution">
    <text evidence="17">The sequence shown here is derived from an EMBL/GenBank/DDBJ whole genome shotgun (WGS) entry which is preliminary data.</text>
</comment>
<reference evidence="17" key="1">
    <citation type="submission" date="2023-04" db="EMBL/GenBank/DDBJ databases">
        <title>Comparative genomic analysis of Cohnella hashimotonis sp. nov., isolated from the International Space Station.</title>
        <authorList>
            <person name="Venkateswaran K."/>
            <person name="Simpson A."/>
        </authorList>
    </citation>
    <scope>NUCLEOTIDE SEQUENCE</scope>
    <source>
        <strain evidence="17">F6_2S_P_1</strain>
    </source>
</reference>
<keyword evidence="9 17" id="KW-0418">Kinase</keyword>
<evidence type="ECO:0000256" key="3">
    <source>
        <dbReference type="ARBA" id="ARBA00012438"/>
    </source>
</evidence>
<keyword evidence="12" id="KW-0902">Two-component regulatory system</keyword>
<evidence type="ECO:0000256" key="12">
    <source>
        <dbReference type="ARBA" id="ARBA00023012"/>
    </source>
</evidence>
<evidence type="ECO:0000256" key="10">
    <source>
        <dbReference type="ARBA" id="ARBA00022840"/>
    </source>
</evidence>
<dbReference type="SUPFAM" id="SSF55874">
    <property type="entry name" value="ATPase domain of HSP90 chaperone/DNA topoisomerase II/histidine kinase"/>
    <property type="match status" value="1"/>
</dbReference>
<dbReference type="PROSITE" id="PS50885">
    <property type="entry name" value="HAMP"/>
    <property type="match status" value="1"/>
</dbReference>
<keyword evidence="18" id="KW-1185">Reference proteome</keyword>
<dbReference type="Pfam" id="PF02518">
    <property type="entry name" value="HATPase_c"/>
    <property type="match status" value="1"/>
</dbReference>
<organism evidence="17 18">
    <name type="scientific">Cohnella hashimotonis</name>
    <dbReference type="NCBI Taxonomy" id="2826895"/>
    <lineage>
        <taxon>Bacteria</taxon>
        <taxon>Bacillati</taxon>
        <taxon>Bacillota</taxon>
        <taxon>Bacilli</taxon>
        <taxon>Bacillales</taxon>
        <taxon>Paenibacillaceae</taxon>
        <taxon>Cohnella</taxon>
    </lineage>
</organism>
<dbReference type="InterPro" id="IPR003660">
    <property type="entry name" value="HAMP_dom"/>
</dbReference>
<dbReference type="PANTHER" id="PTHR34220:SF7">
    <property type="entry name" value="SENSOR HISTIDINE KINASE YPDA"/>
    <property type="match status" value="1"/>
</dbReference>
<sequence>MKLPHAFRSLRSQLVLSYMLISVLVLSAGTYYVYSFMLNQIRAQNERLLLQQFQQVDHNVHGVVSEVDRLSNLFWVDEQIQYLLQNISDKRNVDFVNYQNLLQNRIETFIFNYNYIHSIYLTAEQQGVVGGNAGQTLVQTEEEWVRLFFKSDAYMRSQLEFPKLIVQGNVKESYYNPYKTGPNDATLVSMLRGVRSIYEPRTSGTLIFNIDERYLASMYASDLKPEDGDMFIVDKDGVIVSSNNKEKIGKASPFAPQKEGAPAYGSRDEKGGSVQTVYYRLQDADWYILKEVPLGLYADQIYKMQRAVALFFIVSLLIMFALSYVWLRKIMNPLQVLSGKMKDMSRGELGVTFDRVPDNELGTVIRRFNEMSLSIVELIDKNNSMQEQKRETEIESLQYQINPHFLYNTLNMVRWMANMKKTDDIERSIVALGNLLRPVFSSKDPMCELRDELAYLTHYIGIINLRFNDSVLFDIDVDETTASCLVPRFILQPLVENSIASGQREEEQEIFISIHAKSDDGELRIVVSDSGTGIPQDLLEELNRRFETGEAYESAGGGSGIGLRNVNKRIRLYFGEQYGLRFVPRDKGAEVVVRMPSLQAGGQD</sequence>
<dbReference type="Proteomes" id="UP001161691">
    <property type="component" value="Unassembled WGS sequence"/>
</dbReference>
<keyword evidence="13 14" id="KW-0472">Membrane</keyword>
<keyword evidence="6" id="KW-0808">Transferase</keyword>
<dbReference type="SMART" id="SM00304">
    <property type="entry name" value="HAMP"/>
    <property type="match status" value="1"/>
</dbReference>
<evidence type="ECO:0000256" key="14">
    <source>
        <dbReference type="SAM" id="Phobius"/>
    </source>
</evidence>
<keyword evidence="11 14" id="KW-1133">Transmembrane helix</keyword>
<dbReference type="Gene3D" id="3.30.565.10">
    <property type="entry name" value="Histidine kinase-like ATPase, C-terminal domain"/>
    <property type="match status" value="1"/>
</dbReference>
<keyword evidence="4" id="KW-1003">Cell membrane</keyword>
<evidence type="ECO:0000313" key="17">
    <source>
        <dbReference type="EMBL" id="MDI4645647.1"/>
    </source>
</evidence>
<keyword evidence="7 14" id="KW-0812">Transmembrane</keyword>
<dbReference type="EC" id="2.7.13.3" evidence="3"/>
<dbReference type="Pfam" id="PF06580">
    <property type="entry name" value="His_kinase"/>
    <property type="match status" value="1"/>
</dbReference>
<dbReference type="InterPro" id="IPR010559">
    <property type="entry name" value="Sig_transdc_His_kin_internal"/>
</dbReference>
<dbReference type="Pfam" id="PF00672">
    <property type="entry name" value="HAMP"/>
    <property type="match status" value="1"/>
</dbReference>
<evidence type="ECO:0000256" key="9">
    <source>
        <dbReference type="ARBA" id="ARBA00022777"/>
    </source>
</evidence>
<dbReference type="RefSeq" id="WP_282908554.1">
    <property type="nucleotide sequence ID" value="NZ_JAGRPV010000001.1"/>
</dbReference>
<evidence type="ECO:0000256" key="1">
    <source>
        <dbReference type="ARBA" id="ARBA00000085"/>
    </source>
</evidence>
<dbReference type="InterPro" id="IPR033479">
    <property type="entry name" value="dCache_1"/>
</dbReference>
<dbReference type="Pfam" id="PF02743">
    <property type="entry name" value="dCache_1"/>
    <property type="match status" value="1"/>
</dbReference>
<dbReference type="InterPro" id="IPR003594">
    <property type="entry name" value="HATPase_dom"/>
</dbReference>
<dbReference type="CDD" id="cd06225">
    <property type="entry name" value="HAMP"/>
    <property type="match status" value="1"/>
</dbReference>
<proteinExistence type="predicted"/>
<comment type="subcellular location">
    <subcellularLocation>
        <location evidence="2">Cell membrane</location>
        <topology evidence="2">Multi-pass membrane protein</topology>
    </subcellularLocation>
</comment>
<evidence type="ECO:0000256" key="2">
    <source>
        <dbReference type="ARBA" id="ARBA00004651"/>
    </source>
</evidence>
<dbReference type="PROSITE" id="PS50109">
    <property type="entry name" value="HIS_KIN"/>
    <property type="match status" value="1"/>
</dbReference>
<dbReference type="PRINTS" id="PR00344">
    <property type="entry name" value="BCTRLSENSOR"/>
</dbReference>
<comment type="catalytic activity">
    <reaction evidence="1">
        <text>ATP + protein L-histidine = ADP + protein N-phospho-L-histidine.</text>
        <dbReference type="EC" id="2.7.13.3"/>
    </reaction>
</comment>
<keyword evidence="8" id="KW-0547">Nucleotide-binding</keyword>
<dbReference type="InterPro" id="IPR005467">
    <property type="entry name" value="His_kinase_dom"/>
</dbReference>
<name>A0ABT6TFN0_9BACL</name>
<feature type="transmembrane region" description="Helical" evidence="14">
    <location>
        <begin position="307"/>
        <end position="327"/>
    </location>
</feature>
<dbReference type="InterPro" id="IPR036890">
    <property type="entry name" value="HATPase_C_sf"/>
</dbReference>
<protein>
    <recommendedName>
        <fullName evidence="3">histidine kinase</fullName>
        <ecNumber evidence="3">2.7.13.3</ecNumber>
    </recommendedName>
</protein>
<keyword evidence="10" id="KW-0067">ATP-binding</keyword>
<dbReference type="InterPro" id="IPR004358">
    <property type="entry name" value="Sig_transdc_His_kin-like_C"/>
</dbReference>
<dbReference type="SMART" id="SM00387">
    <property type="entry name" value="HATPase_c"/>
    <property type="match status" value="1"/>
</dbReference>
<evidence type="ECO:0000256" key="13">
    <source>
        <dbReference type="ARBA" id="ARBA00023136"/>
    </source>
</evidence>
<evidence type="ECO:0000256" key="4">
    <source>
        <dbReference type="ARBA" id="ARBA00022475"/>
    </source>
</evidence>
<dbReference type="InterPro" id="IPR050640">
    <property type="entry name" value="Bact_2-comp_sensor_kinase"/>
</dbReference>
<evidence type="ECO:0000256" key="5">
    <source>
        <dbReference type="ARBA" id="ARBA00022553"/>
    </source>
</evidence>
<accession>A0ABT6TFN0</accession>
<dbReference type="EMBL" id="JAGRPV010000001">
    <property type="protein sequence ID" value="MDI4645647.1"/>
    <property type="molecule type" value="Genomic_DNA"/>
</dbReference>
<evidence type="ECO:0000259" key="16">
    <source>
        <dbReference type="PROSITE" id="PS50885"/>
    </source>
</evidence>
<evidence type="ECO:0000256" key="8">
    <source>
        <dbReference type="ARBA" id="ARBA00022741"/>
    </source>
</evidence>
<dbReference type="SUPFAM" id="SSF158472">
    <property type="entry name" value="HAMP domain-like"/>
    <property type="match status" value="1"/>
</dbReference>
<gene>
    <name evidence="17" type="ORF">KB449_11770</name>
</gene>
<dbReference type="Gene3D" id="3.30.450.20">
    <property type="entry name" value="PAS domain"/>
    <property type="match status" value="1"/>
</dbReference>
<evidence type="ECO:0000259" key="15">
    <source>
        <dbReference type="PROSITE" id="PS50109"/>
    </source>
</evidence>
<keyword evidence="5" id="KW-0597">Phosphoprotein</keyword>
<evidence type="ECO:0000256" key="6">
    <source>
        <dbReference type="ARBA" id="ARBA00022679"/>
    </source>
</evidence>